<comment type="caution">
    <text evidence="2">The sequence shown here is derived from an EMBL/GenBank/DDBJ whole genome shotgun (WGS) entry which is preliminary data.</text>
</comment>
<sequence>MEKMSILDNQRILGRTTNIGNLSGVDIVLAESGAGMTNAAMTTQKLIDEYHPKGVIFIGIAGAIDNIVHIGDIVVCESWVTHDYGDHGADGLRPYGINVYSPQLDSMIRTSHFSVDSSMYKAVEEITEDVIPFQNIGERTPKLLIGGVGVSGNAFIDNFKKRIWLYKTFKALIVDKESAAVAQVCSVNDIPFIVFRSASDLAGGS</sequence>
<feature type="domain" description="Nucleoside phosphorylase" evidence="1">
    <location>
        <begin position="13"/>
        <end position="204"/>
    </location>
</feature>
<evidence type="ECO:0000313" key="2">
    <source>
        <dbReference type="EMBL" id="GAI44331.1"/>
    </source>
</evidence>
<organism evidence="2">
    <name type="scientific">marine sediment metagenome</name>
    <dbReference type="NCBI Taxonomy" id="412755"/>
    <lineage>
        <taxon>unclassified sequences</taxon>
        <taxon>metagenomes</taxon>
        <taxon>ecological metagenomes</taxon>
    </lineage>
</organism>
<dbReference type="Pfam" id="PF01048">
    <property type="entry name" value="PNP_UDP_1"/>
    <property type="match status" value="1"/>
</dbReference>
<protein>
    <recommendedName>
        <fullName evidence="1">Nucleoside phosphorylase domain-containing protein</fullName>
    </recommendedName>
</protein>
<dbReference type="GO" id="GO:0003824">
    <property type="term" value="F:catalytic activity"/>
    <property type="evidence" value="ECO:0007669"/>
    <property type="project" value="InterPro"/>
</dbReference>
<evidence type="ECO:0000259" key="1">
    <source>
        <dbReference type="Pfam" id="PF01048"/>
    </source>
</evidence>
<dbReference type="EMBL" id="BARV01030709">
    <property type="protein sequence ID" value="GAI44331.1"/>
    <property type="molecule type" value="Genomic_DNA"/>
</dbReference>
<dbReference type="PANTHER" id="PTHR21234">
    <property type="entry name" value="PURINE NUCLEOSIDE PHOSPHORYLASE"/>
    <property type="match status" value="1"/>
</dbReference>
<feature type="non-terminal residue" evidence="2">
    <location>
        <position position="205"/>
    </location>
</feature>
<accession>X1PP92</accession>
<dbReference type="PANTHER" id="PTHR21234:SF42">
    <property type="entry name" value="PHOSPHORYLASE SUPERFAMILY PROTEIN"/>
    <property type="match status" value="1"/>
</dbReference>
<dbReference type="InterPro" id="IPR000845">
    <property type="entry name" value="Nucleoside_phosphorylase_d"/>
</dbReference>
<gene>
    <name evidence="2" type="ORF">S06H3_48732</name>
</gene>
<name>X1PP92_9ZZZZ</name>
<proteinExistence type="predicted"/>
<dbReference type="SUPFAM" id="SSF53167">
    <property type="entry name" value="Purine and uridine phosphorylases"/>
    <property type="match status" value="1"/>
</dbReference>
<dbReference type="Gene3D" id="3.40.50.1580">
    <property type="entry name" value="Nucleoside phosphorylase domain"/>
    <property type="match status" value="1"/>
</dbReference>
<dbReference type="InterPro" id="IPR035994">
    <property type="entry name" value="Nucleoside_phosphorylase_sf"/>
</dbReference>
<dbReference type="AlphaFoldDB" id="X1PP92"/>
<dbReference type="CDD" id="cd09008">
    <property type="entry name" value="MTAN"/>
    <property type="match status" value="1"/>
</dbReference>
<reference evidence="2" key="1">
    <citation type="journal article" date="2014" name="Front. Microbiol.">
        <title>High frequency of phylogenetically diverse reductive dehalogenase-homologous genes in deep subseafloor sedimentary metagenomes.</title>
        <authorList>
            <person name="Kawai M."/>
            <person name="Futagami T."/>
            <person name="Toyoda A."/>
            <person name="Takaki Y."/>
            <person name="Nishi S."/>
            <person name="Hori S."/>
            <person name="Arai W."/>
            <person name="Tsubouchi T."/>
            <person name="Morono Y."/>
            <person name="Uchiyama I."/>
            <person name="Ito T."/>
            <person name="Fujiyama A."/>
            <person name="Inagaki F."/>
            <person name="Takami H."/>
        </authorList>
    </citation>
    <scope>NUCLEOTIDE SEQUENCE</scope>
    <source>
        <strain evidence="2">Expedition CK06-06</strain>
    </source>
</reference>
<dbReference type="GO" id="GO:0009116">
    <property type="term" value="P:nucleoside metabolic process"/>
    <property type="evidence" value="ECO:0007669"/>
    <property type="project" value="InterPro"/>
</dbReference>